<keyword evidence="2" id="KW-1185">Reference proteome</keyword>
<protein>
    <submittedName>
        <fullName evidence="1">Uncharacterized protein</fullName>
    </submittedName>
</protein>
<evidence type="ECO:0000313" key="2">
    <source>
        <dbReference type="Proteomes" id="UP000591131"/>
    </source>
</evidence>
<organism evidence="1 2">
    <name type="scientific">Perkinsus chesapeaki</name>
    <name type="common">Clam parasite</name>
    <name type="synonym">Perkinsus andrewsi</name>
    <dbReference type="NCBI Taxonomy" id="330153"/>
    <lineage>
        <taxon>Eukaryota</taxon>
        <taxon>Sar</taxon>
        <taxon>Alveolata</taxon>
        <taxon>Perkinsozoa</taxon>
        <taxon>Perkinsea</taxon>
        <taxon>Perkinsida</taxon>
        <taxon>Perkinsidae</taxon>
        <taxon>Perkinsus</taxon>
    </lineage>
</organism>
<evidence type="ECO:0000313" key="1">
    <source>
        <dbReference type="EMBL" id="KAF4667783.1"/>
    </source>
</evidence>
<reference evidence="1 2" key="1">
    <citation type="submission" date="2020-04" db="EMBL/GenBank/DDBJ databases">
        <title>Perkinsus chesapeaki whole genome sequence.</title>
        <authorList>
            <person name="Bogema D.R."/>
        </authorList>
    </citation>
    <scope>NUCLEOTIDE SEQUENCE [LARGE SCALE GENOMIC DNA]</scope>
    <source>
        <strain evidence="1">ATCC PRA-425</strain>
    </source>
</reference>
<accession>A0A7J6M879</accession>
<gene>
    <name evidence="1" type="ORF">FOL47_003372</name>
</gene>
<proteinExistence type="predicted"/>
<name>A0A7J6M879_PERCH</name>
<feature type="non-terminal residue" evidence="1">
    <location>
        <position position="1"/>
    </location>
</feature>
<dbReference type="Proteomes" id="UP000591131">
    <property type="component" value="Unassembled WGS sequence"/>
</dbReference>
<comment type="caution">
    <text evidence="1">The sequence shown here is derived from an EMBL/GenBank/DDBJ whole genome shotgun (WGS) entry which is preliminary data.</text>
</comment>
<sequence>IMPVDRLLRHGLRLSRGAKVGQVIIQKESGDSAVANLVSHYTMDVALDSTMDYTMAPFPSSEWRQFRASGPNKIIHTDSHIMVGGWFRVIMSLTLASVAIYGALRLGCMLSADNIIQAYVSQWRVELRNLQVGPDPASFGIPSDRTRCLTFGSDGYVNISFVVSFTNNPSWLEVYIESAQILEPDVTHSRLRARTAPFKGDGEVIVHHRVPSDSVRRLSYISLWNITRAVEVTNVQITLAAQFSLFGYKRERQFHILAWAAVYNTAQRKLGSVNSNLGMVQGVASDLELFCAPLLLHCYWAQVLAPLLFTKLLTMCHSRKWKTRFTDEKLMYLCR</sequence>
<dbReference type="EMBL" id="JAAPAO010000203">
    <property type="protein sequence ID" value="KAF4667783.1"/>
    <property type="molecule type" value="Genomic_DNA"/>
</dbReference>
<dbReference type="AlphaFoldDB" id="A0A7J6M879"/>